<evidence type="ECO:0000256" key="1">
    <source>
        <dbReference type="SAM" id="Phobius"/>
    </source>
</evidence>
<gene>
    <name evidence="2" type="ORF">SAMEA1410922_00544</name>
</gene>
<name>A0ABY6TI41_9PAST</name>
<protein>
    <submittedName>
        <fullName evidence="2">Uncharacterized protein</fullName>
    </submittedName>
</protein>
<evidence type="ECO:0000313" key="2">
    <source>
        <dbReference type="EMBL" id="VTU06541.1"/>
    </source>
</evidence>
<feature type="transmembrane region" description="Helical" evidence="1">
    <location>
        <begin position="21"/>
        <end position="41"/>
    </location>
</feature>
<keyword evidence="1" id="KW-1133">Transmembrane helix</keyword>
<accession>A0ABY6TI41</accession>
<sequence>MSHSICNKLKQHFSKHPCCCIALLIPFIPYILWVSFFYDMILAEIITPYRCDMWKGKEVEVFLTPEEWRKLSGVNESLKGTEWVYYPTIEGEPETDPFFIKNQGLYQQVMYFDGNKHFLGEVNRKYPYLNIYVYINPNKIFGHNTFVLYDHNLKQVIVQYHLIAGYFRNPLSGLAESFKCNENDISEGSDFMNDYLNN</sequence>
<reference evidence="2 3" key="1">
    <citation type="submission" date="2019-05" db="EMBL/GenBank/DDBJ databases">
        <authorList>
            <consortium name="Pathogen Informatics"/>
        </authorList>
    </citation>
    <scope>NUCLEOTIDE SEQUENCE [LARGE SCALE GENOMIC DNA]</scope>
    <source>
        <strain evidence="2 3">NM319</strain>
    </source>
</reference>
<proteinExistence type="predicted"/>
<evidence type="ECO:0000313" key="3">
    <source>
        <dbReference type="Proteomes" id="UP000308167"/>
    </source>
</evidence>
<dbReference type="Proteomes" id="UP000308167">
    <property type="component" value="Unassembled WGS sequence"/>
</dbReference>
<keyword evidence="1" id="KW-0472">Membrane</keyword>
<dbReference type="EMBL" id="CABFKI010000002">
    <property type="protein sequence ID" value="VTU06541.1"/>
    <property type="molecule type" value="Genomic_DNA"/>
</dbReference>
<comment type="caution">
    <text evidence="2">The sequence shown here is derived from an EMBL/GenBank/DDBJ whole genome shotgun (WGS) entry which is preliminary data.</text>
</comment>
<keyword evidence="1" id="KW-0812">Transmembrane</keyword>
<organism evidence="2 3">
    <name type="scientific">Actinobacillus porcinus</name>
    <dbReference type="NCBI Taxonomy" id="51048"/>
    <lineage>
        <taxon>Bacteria</taxon>
        <taxon>Pseudomonadati</taxon>
        <taxon>Pseudomonadota</taxon>
        <taxon>Gammaproteobacteria</taxon>
        <taxon>Pasteurellales</taxon>
        <taxon>Pasteurellaceae</taxon>
        <taxon>Actinobacillus</taxon>
    </lineage>
</organism>
<keyword evidence="3" id="KW-1185">Reference proteome</keyword>